<evidence type="ECO:0000256" key="4">
    <source>
        <dbReference type="ARBA" id="ARBA00023110"/>
    </source>
</evidence>
<feature type="domain" description="PpiC" evidence="10">
    <location>
        <begin position="190"/>
        <end position="288"/>
    </location>
</feature>
<dbReference type="Gene3D" id="1.10.4030.10">
    <property type="entry name" value="Porin chaperone SurA, peptide-binding domain"/>
    <property type="match status" value="1"/>
</dbReference>
<keyword evidence="2" id="KW-0732">Signal</keyword>
<dbReference type="InterPro" id="IPR050280">
    <property type="entry name" value="OMP_Chaperone_SurA"/>
</dbReference>
<organism evidence="11 12">
    <name type="scientific">Candidatus Defluviicoccus seviourii</name>
    <dbReference type="NCBI Taxonomy" id="2565273"/>
    <lineage>
        <taxon>Bacteria</taxon>
        <taxon>Pseudomonadati</taxon>
        <taxon>Pseudomonadota</taxon>
        <taxon>Alphaproteobacteria</taxon>
        <taxon>Rhodospirillales</taxon>
        <taxon>Rhodospirillaceae</taxon>
        <taxon>Defluviicoccus</taxon>
    </lineage>
</organism>
<dbReference type="Pfam" id="PF09312">
    <property type="entry name" value="SurA_N"/>
    <property type="match status" value="1"/>
</dbReference>
<dbReference type="InterPro" id="IPR000297">
    <property type="entry name" value="PPIase_PpiC"/>
</dbReference>
<evidence type="ECO:0000313" key="11">
    <source>
        <dbReference type="EMBL" id="VUX45733.1"/>
    </source>
</evidence>
<dbReference type="PANTHER" id="PTHR47637">
    <property type="entry name" value="CHAPERONE SURA"/>
    <property type="match status" value="1"/>
</dbReference>
<gene>
    <name evidence="11" type="ORF">DF3PA_150010</name>
</gene>
<dbReference type="InterPro" id="IPR015391">
    <property type="entry name" value="SurA_N"/>
</dbReference>
<proteinExistence type="predicted"/>
<evidence type="ECO:0000256" key="7">
    <source>
        <dbReference type="ARBA" id="ARBA00030642"/>
    </source>
</evidence>
<evidence type="ECO:0000256" key="3">
    <source>
        <dbReference type="ARBA" id="ARBA00022764"/>
    </source>
</evidence>
<keyword evidence="3" id="KW-0574">Periplasm</keyword>
<keyword evidence="6 9" id="KW-0413">Isomerase</keyword>
<reference evidence="11" key="1">
    <citation type="submission" date="2018-11" db="EMBL/GenBank/DDBJ databases">
        <authorList>
            <person name="Onetto C."/>
        </authorList>
    </citation>
    <scope>NUCLEOTIDE SEQUENCE [LARGE SCALE GENOMIC DNA]</scope>
</reference>
<dbReference type="PROSITE" id="PS50198">
    <property type="entry name" value="PPIC_PPIASE_2"/>
    <property type="match status" value="1"/>
</dbReference>
<evidence type="ECO:0000256" key="5">
    <source>
        <dbReference type="ARBA" id="ARBA00023186"/>
    </source>
</evidence>
<evidence type="ECO:0000256" key="8">
    <source>
        <dbReference type="ARBA" id="ARBA00031484"/>
    </source>
</evidence>
<dbReference type="InterPro" id="IPR027304">
    <property type="entry name" value="Trigger_fact/SurA_dom_sf"/>
</dbReference>
<evidence type="ECO:0000259" key="10">
    <source>
        <dbReference type="PROSITE" id="PS50198"/>
    </source>
</evidence>
<evidence type="ECO:0000313" key="12">
    <source>
        <dbReference type="Proteomes" id="UP000326641"/>
    </source>
</evidence>
<dbReference type="EMBL" id="UXAT02000007">
    <property type="protein sequence ID" value="VUX45733.1"/>
    <property type="molecule type" value="Genomic_DNA"/>
</dbReference>
<keyword evidence="4 9" id="KW-0697">Rotamase</keyword>
<dbReference type="AlphaFoldDB" id="A0A564WDX3"/>
<keyword evidence="12" id="KW-1185">Reference proteome</keyword>
<dbReference type="PANTHER" id="PTHR47637:SF1">
    <property type="entry name" value="CHAPERONE SURA"/>
    <property type="match status" value="1"/>
</dbReference>
<dbReference type="GO" id="GO:0003755">
    <property type="term" value="F:peptidyl-prolyl cis-trans isomerase activity"/>
    <property type="evidence" value="ECO:0007669"/>
    <property type="project" value="UniProtKB-KW"/>
</dbReference>
<evidence type="ECO:0000256" key="6">
    <source>
        <dbReference type="ARBA" id="ARBA00023235"/>
    </source>
</evidence>
<name>A0A564WDX3_9PROT</name>
<dbReference type="InterPro" id="IPR046357">
    <property type="entry name" value="PPIase_dom_sf"/>
</dbReference>
<dbReference type="Proteomes" id="UP000326641">
    <property type="component" value="Unassembled WGS sequence"/>
</dbReference>
<keyword evidence="5" id="KW-0143">Chaperone</keyword>
<dbReference type="SUPFAM" id="SSF109998">
    <property type="entry name" value="Triger factor/SurA peptide-binding domain-like"/>
    <property type="match status" value="1"/>
</dbReference>
<dbReference type="Pfam" id="PF00639">
    <property type="entry name" value="Rotamase"/>
    <property type="match status" value="2"/>
</dbReference>
<evidence type="ECO:0000256" key="1">
    <source>
        <dbReference type="ARBA" id="ARBA00018370"/>
    </source>
</evidence>
<evidence type="ECO:0000256" key="9">
    <source>
        <dbReference type="PROSITE-ProRule" id="PRU00278"/>
    </source>
</evidence>
<comment type="caution">
    <text evidence="11">The sequence shown here is derived from an EMBL/GenBank/DDBJ whole genome shotgun (WGS) entry which is preliminary data.</text>
</comment>
<protein>
    <recommendedName>
        <fullName evidence="1">Parvulin-like PPIase</fullName>
    </recommendedName>
    <alternativeName>
        <fullName evidence="7">Peptidyl-prolyl cis-trans isomerase plp</fullName>
    </alternativeName>
    <alternativeName>
        <fullName evidence="8">Rotamase plp</fullName>
    </alternativeName>
</protein>
<dbReference type="Gene3D" id="3.10.50.40">
    <property type="match status" value="2"/>
</dbReference>
<sequence length="440" mass="47784">MVRRMIPTLISQLRSAAIRAVCPFGVMLAMMLVVPLAASPAAAEADHSIVAVVNSDIVSQRDVDNRMALFLATGNLSGSPEIRQRLAPEVLTMLIEDSLKRQEARRLKIAVPSEETDRMLMQVASQIKVPPEDLPRYLVRQNVSIGTLREQIETELAWVKVVTRLAGDSAAVSEDEIDEELARRRAAAGRPEFRVAEIFLPVETPQEEQSVRDLAGRLINEIRAGASFSGLARIFSRGPAASNGGDLGWLRQGQLDPELDRVVGTLEPGQVAGPIRSPRGYHLMVLFGKRTATIPGGGSLSLGLHQVFAPLPQGASQLQAIQRIEAVRSFVDGAASCEALAKRGSGRDGIVSTSLGKVDTRRLPPELQEVVAPLKAGEMTPPMRAADGVAVLMVCERDEVAADDEVRTAVRRLLREERLAVASRRLLRGLKRDALIEIRP</sequence>
<dbReference type="SUPFAM" id="SSF54534">
    <property type="entry name" value="FKBP-like"/>
    <property type="match status" value="2"/>
</dbReference>
<accession>A0A564WDX3</accession>
<evidence type="ECO:0000256" key="2">
    <source>
        <dbReference type="ARBA" id="ARBA00022729"/>
    </source>
</evidence>